<dbReference type="Proteomes" id="UP001385951">
    <property type="component" value="Unassembled WGS sequence"/>
</dbReference>
<evidence type="ECO:0000313" key="1">
    <source>
        <dbReference type="EMBL" id="KAK7687980.1"/>
    </source>
</evidence>
<name>A0AAW0GA22_9APHY</name>
<comment type="caution">
    <text evidence="1">The sequence shown here is derived from an EMBL/GenBank/DDBJ whole genome shotgun (WGS) entry which is preliminary data.</text>
</comment>
<reference evidence="1 2" key="1">
    <citation type="submission" date="2022-09" db="EMBL/GenBank/DDBJ databases">
        <authorList>
            <person name="Palmer J.M."/>
        </authorList>
    </citation>
    <scope>NUCLEOTIDE SEQUENCE [LARGE SCALE GENOMIC DNA]</scope>
    <source>
        <strain evidence="1 2">DSM 7382</strain>
    </source>
</reference>
<organism evidence="1 2">
    <name type="scientific">Cerrena zonata</name>
    <dbReference type="NCBI Taxonomy" id="2478898"/>
    <lineage>
        <taxon>Eukaryota</taxon>
        <taxon>Fungi</taxon>
        <taxon>Dikarya</taxon>
        <taxon>Basidiomycota</taxon>
        <taxon>Agaricomycotina</taxon>
        <taxon>Agaricomycetes</taxon>
        <taxon>Polyporales</taxon>
        <taxon>Cerrenaceae</taxon>
        <taxon>Cerrena</taxon>
    </lineage>
</organism>
<dbReference type="EMBL" id="JASBNA010000012">
    <property type="protein sequence ID" value="KAK7687980.1"/>
    <property type="molecule type" value="Genomic_DNA"/>
</dbReference>
<gene>
    <name evidence="1" type="ORF">QCA50_009199</name>
</gene>
<sequence length="59" mass="6799">MHALPNYLKTIHALGTTDNFTTQMGKLEHKRPKAFFSHTSKNSSTVQIVKHKQCQYLIK</sequence>
<dbReference type="AlphaFoldDB" id="A0AAW0GA22"/>
<accession>A0AAW0GA22</accession>
<keyword evidence="2" id="KW-1185">Reference proteome</keyword>
<protein>
    <submittedName>
        <fullName evidence="1">Uncharacterized protein</fullName>
    </submittedName>
</protein>
<evidence type="ECO:0000313" key="2">
    <source>
        <dbReference type="Proteomes" id="UP001385951"/>
    </source>
</evidence>
<proteinExistence type="predicted"/>